<gene>
    <name evidence="10 13" type="primary">hisH</name>
    <name evidence="13" type="ORF">K1W68_14700</name>
</gene>
<feature type="active site" description="Nucleophile" evidence="10 11">
    <location>
        <position position="93"/>
    </location>
</feature>
<reference evidence="13" key="2">
    <citation type="submission" date="2022-03" db="EMBL/GenBank/DDBJ databases">
        <authorList>
            <person name="Ryngajllo M."/>
            <person name="Jacek P."/>
            <person name="Kubiak K."/>
        </authorList>
    </citation>
    <scope>NUCLEOTIDE SEQUENCE</scope>
    <source>
        <strain evidence="13">SI1</strain>
    </source>
</reference>
<proteinExistence type="inferred from homology"/>
<dbReference type="InterPro" id="IPR010139">
    <property type="entry name" value="Imidazole-glycPsynth_HisH"/>
</dbReference>
<keyword evidence="3 10" id="KW-0028">Amino-acid biosynthesis</keyword>
<reference evidence="13" key="1">
    <citation type="journal article" date="2021" name="Polymers (Basel)">
        <title>Highly Stretchable Bacterial Cellulose Produced by Komagataeibacter hansenii SI1.</title>
        <authorList>
            <person name="Cielecka I."/>
            <person name="Ryngajllo M."/>
            <person name="Maniukiewicz W."/>
            <person name="Bielecki S."/>
        </authorList>
    </citation>
    <scope>NUCLEOTIDE SEQUENCE</scope>
    <source>
        <strain evidence="13">SI1</strain>
    </source>
</reference>
<keyword evidence="4 10" id="KW-0378">Hydrolase</keyword>
<evidence type="ECO:0000256" key="4">
    <source>
        <dbReference type="ARBA" id="ARBA00022801"/>
    </source>
</evidence>
<dbReference type="InterPro" id="IPR017926">
    <property type="entry name" value="GATASE"/>
</dbReference>
<dbReference type="GO" id="GO:0000107">
    <property type="term" value="F:imidazoleglycerol-phosphate synthase activity"/>
    <property type="evidence" value="ECO:0007669"/>
    <property type="project" value="UniProtKB-UniRule"/>
</dbReference>
<dbReference type="EC" id="3.5.1.2" evidence="10"/>
<dbReference type="GO" id="GO:0004359">
    <property type="term" value="F:glutaminase activity"/>
    <property type="evidence" value="ECO:0007669"/>
    <property type="project" value="UniProtKB-EC"/>
</dbReference>
<dbReference type="RefSeq" id="WP_247067777.1">
    <property type="nucleotide sequence ID" value="NZ_CP094848.1"/>
</dbReference>
<feature type="active site" evidence="10 11">
    <location>
        <position position="199"/>
    </location>
</feature>
<dbReference type="PROSITE" id="PS51273">
    <property type="entry name" value="GATASE_TYPE_1"/>
    <property type="match status" value="1"/>
</dbReference>
<keyword evidence="7 10" id="KW-0456">Lyase</keyword>
<evidence type="ECO:0000259" key="12">
    <source>
        <dbReference type="Pfam" id="PF00117"/>
    </source>
</evidence>
<dbReference type="SUPFAM" id="SSF52317">
    <property type="entry name" value="Class I glutamine amidotransferase-like"/>
    <property type="match status" value="1"/>
</dbReference>
<protein>
    <recommendedName>
        <fullName evidence="10">Imidazole glycerol phosphate synthase subunit HisH</fullName>
        <ecNumber evidence="10">4.3.2.10</ecNumber>
    </recommendedName>
    <alternativeName>
        <fullName evidence="10">IGP synthase glutaminase subunit</fullName>
        <ecNumber evidence="10">3.5.1.2</ecNumber>
    </alternativeName>
    <alternativeName>
        <fullName evidence="10">IGP synthase subunit HisH</fullName>
    </alternativeName>
    <alternativeName>
        <fullName evidence="10">ImGP synthase subunit HisH</fullName>
        <shortName evidence="10">IGPS subunit HisH</shortName>
    </alternativeName>
</protein>
<dbReference type="InterPro" id="IPR029062">
    <property type="entry name" value="Class_I_gatase-like"/>
</dbReference>
<comment type="caution">
    <text evidence="13">The sequence shown here is derived from an EMBL/GenBank/DDBJ whole genome shotgun (WGS) entry which is preliminary data.</text>
</comment>
<dbReference type="PANTHER" id="PTHR42701">
    <property type="entry name" value="IMIDAZOLE GLYCEROL PHOSPHATE SYNTHASE SUBUNIT HISH"/>
    <property type="match status" value="1"/>
</dbReference>
<evidence type="ECO:0000256" key="7">
    <source>
        <dbReference type="ARBA" id="ARBA00023239"/>
    </source>
</evidence>
<name>A0AAW5EY92_NOVHA</name>
<evidence type="ECO:0000313" key="13">
    <source>
        <dbReference type="EMBL" id="MCJ8355225.1"/>
    </source>
</evidence>
<dbReference type="GO" id="GO:0005737">
    <property type="term" value="C:cytoplasm"/>
    <property type="evidence" value="ECO:0007669"/>
    <property type="project" value="UniProtKB-SubCell"/>
</dbReference>
<dbReference type="PANTHER" id="PTHR42701:SF1">
    <property type="entry name" value="IMIDAZOLE GLYCEROL PHOSPHATE SYNTHASE SUBUNIT HISH"/>
    <property type="match status" value="1"/>
</dbReference>
<dbReference type="GO" id="GO:0000105">
    <property type="term" value="P:L-histidine biosynthetic process"/>
    <property type="evidence" value="ECO:0007669"/>
    <property type="project" value="UniProtKB-UniRule"/>
</dbReference>
<sequence length="228" mass="23304">MSSPQRQSIVVIDYNGGNLASAARALTRAAQDCGIAADVTITADPHAVLAADRIVLPGQGAFADCAAGLAAQPGLQDAIIAATDGGTPFLGICVGMQLMATRGREHGVTPGFGWIRGDITLMSAPGLRLPQMGWNQLDFPPGAHPLTEGLAADAHGYFVHSFALSGHDPATLVATTDYGGAVPAIVAHANRAGTQFHVEKSQKVGLRILANFLRWAPAPATGGALGPS</sequence>
<dbReference type="CDD" id="cd01748">
    <property type="entry name" value="GATase1_IGP_Synthase"/>
    <property type="match status" value="1"/>
</dbReference>
<evidence type="ECO:0000256" key="9">
    <source>
        <dbReference type="ARBA" id="ARBA00049534"/>
    </source>
</evidence>
<dbReference type="NCBIfam" id="TIGR01855">
    <property type="entry name" value="IMP_synth_hisH"/>
    <property type="match status" value="1"/>
</dbReference>
<dbReference type="AlphaFoldDB" id="A0AAW5EY92"/>
<dbReference type="HAMAP" id="MF_00278">
    <property type="entry name" value="HisH"/>
    <property type="match status" value="1"/>
</dbReference>
<feature type="domain" description="Glutamine amidotransferase" evidence="12">
    <location>
        <begin position="21"/>
        <end position="213"/>
    </location>
</feature>
<evidence type="ECO:0000256" key="8">
    <source>
        <dbReference type="ARBA" id="ARBA00047838"/>
    </source>
</evidence>
<comment type="catalytic activity">
    <reaction evidence="9 10">
        <text>L-glutamine + H2O = L-glutamate + NH4(+)</text>
        <dbReference type="Rhea" id="RHEA:15889"/>
        <dbReference type="ChEBI" id="CHEBI:15377"/>
        <dbReference type="ChEBI" id="CHEBI:28938"/>
        <dbReference type="ChEBI" id="CHEBI:29985"/>
        <dbReference type="ChEBI" id="CHEBI:58359"/>
        <dbReference type="EC" id="3.5.1.2"/>
    </reaction>
</comment>
<dbReference type="PIRSF" id="PIRSF000495">
    <property type="entry name" value="Amidotransf_hisH"/>
    <property type="match status" value="1"/>
</dbReference>
<evidence type="ECO:0000256" key="5">
    <source>
        <dbReference type="ARBA" id="ARBA00022962"/>
    </source>
</evidence>
<evidence type="ECO:0000256" key="11">
    <source>
        <dbReference type="PIRSR" id="PIRSR000495-1"/>
    </source>
</evidence>
<keyword evidence="6 10" id="KW-0368">Histidine biosynthesis</keyword>
<comment type="catalytic activity">
    <reaction evidence="8 10">
        <text>5-[(5-phospho-1-deoxy-D-ribulos-1-ylimino)methylamino]-1-(5-phospho-beta-D-ribosyl)imidazole-4-carboxamide + L-glutamine = D-erythro-1-(imidazol-4-yl)glycerol 3-phosphate + 5-amino-1-(5-phospho-beta-D-ribosyl)imidazole-4-carboxamide + L-glutamate + H(+)</text>
        <dbReference type="Rhea" id="RHEA:24793"/>
        <dbReference type="ChEBI" id="CHEBI:15378"/>
        <dbReference type="ChEBI" id="CHEBI:29985"/>
        <dbReference type="ChEBI" id="CHEBI:58278"/>
        <dbReference type="ChEBI" id="CHEBI:58359"/>
        <dbReference type="ChEBI" id="CHEBI:58475"/>
        <dbReference type="ChEBI" id="CHEBI:58525"/>
        <dbReference type="EC" id="4.3.2.10"/>
    </reaction>
</comment>
<dbReference type="EC" id="4.3.2.10" evidence="10"/>
<dbReference type="Gene3D" id="3.40.50.880">
    <property type="match status" value="1"/>
</dbReference>
<dbReference type="EMBL" id="JAIBCX010000063">
    <property type="protein sequence ID" value="MCJ8355225.1"/>
    <property type="molecule type" value="Genomic_DNA"/>
</dbReference>
<comment type="subunit">
    <text evidence="2 10">Heterodimer of HisH and HisF.</text>
</comment>
<evidence type="ECO:0000313" key="14">
    <source>
        <dbReference type="Proteomes" id="UP001202887"/>
    </source>
</evidence>
<evidence type="ECO:0000256" key="10">
    <source>
        <dbReference type="HAMAP-Rule" id="MF_00278"/>
    </source>
</evidence>
<keyword evidence="10" id="KW-0963">Cytoplasm</keyword>
<dbReference type="Pfam" id="PF00117">
    <property type="entry name" value="GATase"/>
    <property type="match status" value="1"/>
</dbReference>
<feature type="active site" evidence="10 11">
    <location>
        <position position="197"/>
    </location>
</feature>
<comment type="subcellular location">
    <subcellularLocation>
        <location evidence="10">Cytoplasm</location>
    </subcellularLocation>
</comment>
<evidence type="ECO:0000256" key="1">
    <source>
        <dbReference type="ARBA" id="ARBA00005091"/>
    </source>
</evidence>
<accession>A0AAW5EY92</accession>
<keyword evidence="5 10" id="KW-0315">Glutamine amidotransferase</keyword>
<evidence type="ECO:0000256" key="3">
    <source>
        <dbReference type="ARBA" id="ARBA00022605"/>
    </source>
</evidence>
<evidence type="ECO:0000256" key="2">
    <source>
        <dbReference type="ARBA" id="ARBA00011152"/>
    </source>
</evidence>
<organism evidence="13 14">
    <name type="scientific">Novacetimonas hansenii</name>
    <name type="common">Komagataeibacter hansenii</name>
    <dbReference type="NCBI Taxonomy" id="436"/>
    <lineage>
        <taxon>Bacteria</taxon>
        <taxon>Pseudomonadati</taxon>
        <taxon>Pseudomonadota</taxon>
        <taxon>Alphaproteobacteria</taxon>
        <taxon>Acetobacterales</taxon>
        <taxon>Acetobacteraceae</taxon>
        <taxon>Novacetimonas</taxon>
    </lineage>
</organism>
<evidence type="ECO:0000256" key="6">
    <source>
        <dbReference type="ARBA" id="ARBA00023102"/>
    </source>
</evidence>
<dbReference type="GO" id="GO:0016829">
    <property type="term" value="F:lyase activity"/>
    <property type="evidence" value="ECO:0007669"/>
    <property type="project" value="UniProtKB-KW"/>
</dbReference>
<comment type="pathway">
    <text evidence="1 10">Amino-acid biosynthesis; L-histidine biosynthesis; L-histidine from 5-phospho-alpha-D-ribose 1-diphosphate: step 5/9.</text>
</comment>
<dbReference type="Proteomes" id="UP001202887">
    <property type="component" value="Unassembled WGS sequence"/>
</dbReference>
<comment type="function">
    <text evidence="10">IGPS catalyzes the conversion of PRFAR and glutamine to IGP, AICAR and glutamate. The HisH subunit catalyzes the hydrolysis of glutamine to glutamate and ammonia as part of the synthesis of IGP and AICAR. The resulting ammonia molecule is channeled to the active site of HisF.</text>
</comment>